<name>A0ABD2YQF8_9GENT</name>
<dbReference type="Proteomes" id="UP001630127">
    <property type="component" value="Unassembled WGS sequence"/>
</dbReference>
<dbReference type="SUPFAM" id="SSF52047">
    <property type="entry name" value="RNI-like"/>
    <property type="match status" value="1"/>
</dbReference>
<evidence type="ECO:0000313" key="3">
    <source>
        <dbReference type="Proteomes" id="UP001630127"/>
    </source>
</evidence>
<protein>
    <recommendedName>
        <fullName evidence="1">F-box domain-containing protein</fullName>
    </recommendedName>
</protein>
<dbReference type="InterPro" id="IPR001810">
    <property type="entry name" value="F-box_dom"/>
</dbReference>
<dbReference type="PANTHER" id="PTHR31900">
    <property type="entry name" value="F-BOX/RNI SUPERFAMILY PROTEIN-RELATED"/>
    <property type="match status" value="1"/>
</dbReference>
<sequence>MAEQPKRDRQTPPSPSLNDLPENLLLHILTFLPLITAISISLISKKWRNLWHSLPSLDFSIIDFLLEYFTDDSDSDCYSPEILADFVTHTLLHRPNTFPLREFRLQFHYTQNHRHRSLVSTSLQYALDCSVTDLLLSFDVRHIIKDIIDDDDDDSRFENLRVVKLVDVDIGDRLLSDLISRCEYLEKLVLSRFRGVRQFRIFAERLEELELLYYFPCSPEEYESSVEINAPYLRSLKIEHFYVAKYYSTDLSSVVEAELNFYDRDGFCLQLWCSVMSLLTGVKRLSVQNMWFGFINSKIESSEHFAFKNLSHLELKTGYTMSDFKGLAALFVQSPGLETLVLDYVYDTDKVIRYGHSLIEQCLFDIPTLRKVKMKNFRITDNEILVLALMKMGKVLLERVTLTPAQLVETSCKGSLVVDLNAAKFLWLDS</sequence>
<dbReference type="Pfam" id="PF23622">
    <property type="entry name" value="LRR_At1g61320_AtMIF1"/>
    <property type="match status" value="1"/>
</dbReference>
<dbReference type="PANTHER" id="PTHR31900:SF32">
    <property type="entry name" value="F-BOX_RNI_FBD-LIKE DOMAIN PROTEIN"/>
    <property type="match status" value="1"/>
</dbReference>
<organism evidence="2 3">
    <name type="scientific">Cinchona calisaya</name>
    <dbReference type="NCBI Taxonomy" id="153742"/>
    <lineage>
        <taxon>Eukaryota</taxon>
        <taxon>Viridiplantae</taxon>
        <taxon>Streptophyta</taxon>
        <taxon>Embryophyta</taxon>
        <taxon>Tracheophyta</taxon>
        <taxon>Spermatophyta</taxon>
        <taxon>Magnoliopsida</taxon>
        <taxon>eudicotyledons</taxon>
        <taxon>Gunneridae</taxon>
        <taxon>Pentapetalae</taxon>
        <taxon>asterids</taxon>
        <taxon>lamiids</taxon>
        <taxon>Gentianales</taxon>
        <taxon>Rubiaceae</taxon>
        <taxon>Cinchonoideae</taxon>
        <taxon>Cinchoneae</taxon>
        <taxon>Cinchona</taxon>
    </lineage>
</organism>
<dbReference type="InterPro" id="IPR055357">
    <property type="entry name" value="LRR_At1g61320_AtMIF1"/>
</dbReference>
<dbReference type="AlphaFoldDB" id="A0ABD2YQF8"/>
<dbReference type="SUPFAM" id="SSF81383">
    <property type="entry name" value="F-box domain"/>
    <property type="match status" value="1"/>
</dbReference>
<comment type="caution">
    <text evidence="2">The sequence shown here is derived from an EMBL/GenBank/DDBJ whole genome shotgun (WGS) entry which is preliminary data.</text>
</comment>
<dbReference type="Pfam" id="PF00646">
    <property type="entry name" value="F-box"/>
    <property type="match status" value="1"/>
</dbReference>
<dbReference type="PROSITE" id="PS50181">
    <property type="entry name" value="FBOX"/>
    <property type="match status" value="1"/>
</dbReference>
<accession>A0ABD2YQF8</accession>
<gene>
    <name evidence="2" type="ORF">ACH5RR_028994</name>
</gene>
<dbReference type="Gene3D" id="1.20.1280.50">
    <property type="match status" value="1"/>
</dbReference>
<reference evidence="2 3" key="1">
    <citation type="submission" date="2024-11" db="EMBL/GenBank/DDBJ databases">
        <title>A near-complete genome assembly of Cinchona calisaya.</title>
        <authorList>
            <person name="Lian D.C."/>
            <person name="Zhao X.W."/>
            <person name="Wei L."/>
        </authorList>
    </citation>
    <scope>NUCLEOTIDE SEQUENCE [LARGE SCALE GENOMIC DNA]</scope>
    <source>
        <tissue evidence="2">Nenye</tissue>
    </source>
</reference>
<evidence type="ECO:0000259" key="1">
    <source>
        <dbReference type="PROSITE" id="PS50181"/>
    </source>
</evidence>
<dbReference type="InterPro" id="IPR050232">
    <property type="entry name" value="FBL13/AtMIF1-like"/>
</dbReference>
<dbReference type="InterPro" id="IPR053781">
    <property type="entry name" value="F-box_AtFBL13-like"/>
</dbReference>
<feature type="domain" description="F-box" evidence="1">
    <location>
        <begin position="14"/>
        <end position="62"/>
    </location>
</feature>
<dbReference type="InterPro" id="IPR036047">
    <property type="entry name" value="F-box-like_dom_sf"/>
</dbReference>
<proteinExistence type="predicted"/>
<dbReference type="Gene3D" id="3.80.10.10">
    <property type="entry name" value="Ribonuclease Inhibitor"/>
    <property type="match status" value="1"/>
</dbReference>
<dbReference type="SMART" id="SM00256">
    <property type="entry name" value="FBOX"/>
    <property type="match status" value="1"/>
</dbReference>
<dbReference type="EMBL" id="JBJUIK010000012">
    <property type="protein sequence ID" value="KAL3509593.1"/>
    <property type="molecule type" value="Genomic_DNA"/>
</dbReference>
<dbReference type="InterPro" id="IPR032675">
    <property type="entry name" value="LRR_dom_sf"/>
</dbReference>
<dbReference type="CDD" id="cd22160">
    <property type="entry name" value="F-box_AtFBL13-like"/>
    <property type="match status" value="1"/>
</dbReference>
<keyword evidence="3" id="KW-1185">Reference proteome</keyword>
<evidence type="ECO:0000313" key="2">
    <source>
        <dbReference type="EMBL" id="KAL3509593.1"/>
    </source>
</evidence>